<sequence length="85" mass="9211">MTIINRAKAPTPKFFRILRNIGLLSAGFGGVLIASPVELPLILTNVSQYLVLAGGIISAVSQVTVDDHALQLRLEAFDLKNKDHE</sequence>
<organism evidence="2 3">
    <name type="scientific">Chryseobacterium formosus</name>
    <dbReference type="NCBI Taxonomy" id="1537363"/>
    <lineage>
        <taxon>Bacteria</taxon>
        <taxon>Pseudomonadati</taxon>
        <taxon>Bacteroidota</taxon>
        <taxon>Flavobacteriia</taxon>
        <taxon>Flavobacteriales</taxon>
        <taxon>Weeksellaceae</taxon>
        <taxon>Chryseobacterium group</taxon>
        <taxon>Chryseobacterium</taxon>
    </lineage>
</organism>
<name>A0ABT3XW99_9FLAO</name>
<gene>
    <name evidence="2" type="ORF">OF897_18490</name>
</gene>
<dbReference type="RefSeq" id="WP_267267150.1">
    <property type="nucleotide sequence ID" value="NZ_JAOVZW010000024.1"/>
</dbReference>
<keyword evidence="1" id="KW-0812">Transmembrane</keyword>
<dbReference type="EMBL" id="JAOVZW010000024">
    <property type="protein sequence ID" value="MCX8525907.1"/>
    <property type="molecule type" value="Genomic_DNA"/>
</dbReference>
<evidence type="ECO:0000313" key="2">
    <source>
        <dbReference type="EMBL" id="MCX8525907.1"/>
    </source>
</evidence>
<comment type="caution">
    <text evidence="2">The sequence shown here is derived from an EMBL/GenBank/DDBJ whole genome shotgun (WGS) entry which is preliminary data.</text>
</comment>
<evidence type="ECO:0000256" key="1">
    <source>
        <dbReference type="SAM" id="Phobius"/>
    </source>
</evidence>
<feature type="transmembrane region" description="Helical" evidence="1">
    <location>
        <begin position="21"/>
        <end position="43"/>
    </location>
</feature>
<proteinExistence type="predicted"/>
<reference evidence="2" key="1">
    <citation type="submission" date="2022-10" db="EMBL/GenBank/DDBJ databases">
        <title>Chryseobacterium sp. nov., a novel bacterial species.</title>
        <authorList>
            <person name="Cao Y."/>
        </authorList>
    </citation>
    <scope>NUCLEOTIDE SEQUENCE</scope>
    <source>
        <strain evidence="2">CCTCC AB2015118</strain>
    </source>
</reference>
<keyword evidence="1" id="KW-1133">Transmembrane helix</keyword>
<evidence type="ECO:0008006" key="4">
    <source>
        <dbReference type="Google" id="ProtNLM"/>
    </source>
</evidence>
<protein>
    <recommendedName>
        <fullName evidence="4">Holin</fullName>
    </recommendedName>
</protein>
<dbReference type="Proteomes" id="UP001073122">
    <property type="component" value="Unassembled WGS sequence"/>
</dbReference>
<keyword evidence="1" id="KW-0472">Membrane</keyword>
<evidence type="ECO:0000313" key="3">
    <source>
        <dbReference type="Proteomes" id="UP001073122"/>
    </source>
</evidence>
<keyword evidence="3" id="KW-1185">Reference proteome</keyword>
<accession>A0ABT3XW99</accession>